<dbReference type="AlphaFoldDB" id="A0AB40D5M3"/>
<dbReference type="PANTHER" id="PTHR46043">
    <property type="entry name" value="ARM REPEAT SUPERFAMILY PROTEIN"/>
    <property type="match status" value="1"/>
</dbReference>
<evidence type="ECO:0000256" key="2">
    <source>
        <dbReference type="SAM" id="MobiDB-lite"/>
    </source>
</evidence>
<proteinExistence type="predicted"/>
<dbReference type="Pfam" id="PF23005">
    <property type="entry name" value="DUF7032"/>
    <property type="match status" value="1"/>
</dbReference>
<dbReference type="SMART" id="SM00185">
    <property type="entry name" value="ARM"/>
    <property type="match status" value="6"/>
</dbReference>
<evidence type="ECO:0000313" key="6">
    <source>
        <dbReference type="RefSeq" id="XP_039146729.1"/>
    </source>
</evidence>
<dbReference type="RefSeq" id="XP_039146729.1">
    <property type="nucleotide sequence ID" value="XM_039290795.1"/>
</dbReference>
<dbReference type="InterPro" id="IPR054296">
    <property type="entry name" value="DUF7032"/>
</dbReference>
<name>A0AB40D5M3_DIOCR</name>
<keyword evidence="4" id="KW-1185">Reference proteome</keyword>
<organism evidence="4 5">
    <name type="scientific">Dioscorea cayennensis subsp. rotundata</name>
    <name type="common">White Guinea yam</name>
    <name type="synonym">Dioscorea rotundata</name>
    <dbReference type="NCBI Taxonomy" id="55577"/>
    <lineage>
        <taxon>Eukaryota</taxon>
        <taxon>Viridiplantae</taxon>
        <taxon>Streptophyta</taxon>
        <taxon>Embryophyta</taxon>
        <taxon>Tracheophyta</taxon>
        <taxon>Spermatophyta</taxon>
        <taxon>Magnoliopsida</taxon>
        <taxon>Liliopsida</taxon>
        <taxon>Dioscoreales</taxon>
        <taxon>Dioscoreaceae</taxon>
        <taxon>Dioscorea</taxon>
    </lineage>
</organism>
<dbReference type="PANTHER" id="PTHR46043:SF9">
    <property type="entry name" value="ARM REPEAT SUPERFAMILY PROTEIN"/>
    <property type="match status" value="1"/>
</dbReference>
<dbReference type="InterPro" id="IPR016024">
    <property type="entry name" value="ARM-type_fold"/>
</dbReference>
<gene>
    <name evidence="5 6" type="primary">LOC120283969</name>
</gene>
<evidence type="ECO:0000313" key="4">
    <source>
        <dbReference type="Proteomes" id="UP001515500"/>
    </source>
</evidence>
<accession>A0AB40D5M3</accession>
<evidence type="ECO:0000313" key="5">
    <source>
        <dbReference type="RefSeq" id="XP_039146728.1"/>
    </source>
</evidence>
<sequence length="567" mass="60240">MVEQASTMAEANSSAESAAELLSQAQKLIPIALERAKLAGGFPSRWKLIISKLELIPSRLSDLSGHPLFSKNQLSREQLHSVTTTLSDAISIADLCHPSPSPAPPTVGKLQMQSDLDSLICKLDLNLRDCALLVKTGVLSDATPPPSPAKRSTESEPSRRNVRELLARLQIGHSEAKHRAVDGLLAAIQDDEKTVLPALSRSSVSALVQLLSSTSPKIKEKAATILCLIVESGTYDALLVGEGILPPFIRLAESGTPASREKAVISLQRLSVTPDTARSIMGHGGVRPLLDICLTGDSITQSAAAGALKNLSAVPEIRQTLADEGIIRVMINLLDSGIVLGSKEYAAECLMNLTATNDNLRRSVVAGGALPSLLAYLDGPLPQESGVSALRNIITSVPPETLISLSVLPRLLHAMKDGSPGAQQAAAAAINKVSLISPEMKKLVCDNGCIAYLVRMLEAKSNGVREAAAQALAGLVSCKYCGRVLKKDEKGVPNLVQLLDSSPANNAKKNAVLCLLSVSSSRKSKKMMVAHGAIGYLKKLSEMDVNGAKKLLERLERGKLKSLFYRR</sequence>
<feature type="domain" description="DUF7032" evidence="3">
    <location>
        <begin position="24"/>
        <end position="138"/>
    </location>
</feature>
<evidence type="ECO:0000256" key="1">
    <source>
        <dbReference type="PROSITE-ProRule" id="PRU00259"/>
    </source>
</evidence>
<dbReference type="Proteomes" id="UP001515500">
    <property type="component" value="Chromosome 19"/>
</dbReference>
<dbReference type="Pfam" id="PF00514">
    <property type="entry name" value="Arm"/>
    <property type="match status" value="2"/>
</dbReference>
<dbReference type="InterPro" id="IPR000225">
    <property type="entry name" value="Armadillo"/>
</dbReference>
<dbReference type="RefSeq" id="XP_039146728.1">
    <property type="nucleotide sequence ID" value="XM_039290794.1"/>
</dbReference>
<protein>
    <submittedName>
        <fullName evidence="5 6">ARM REPEAT PROTEIN INTERACTING WITH ABF2-like</fullName>
    </submittedName>
</protein>
<dbReference type="PROSITE" id="PS50176">
    <property type="entry name" value="ARM_REPEAT"/>
    <property type="match status" value="1"/>
</dbReference>
<feature type="repeat" description="ARM" evidence="1">
    <location>
        <begin position="490"/>
        <end position="533"/>
    </location>
</feature>
<evidence type="ECO:0000259" key="3">
    <source>
        <dbReference type="Pfam" id="PF23005"/>
    </source>
</evidence>
<dbReference type="SUPFAM" id="SSF48371">
    <property type="entry name" value="ARM repeat"/>
    <property type="match status" value="1"/>
</dbReference>
<dbReference type="GeneID" id="120283969"/>
<feature type="compositionally biased region" description="Basic and acidic residues" evidence="2">
    <location>
        <begin position="151"/>
        <end position="161"/>
    </location>
</feature>
<dbReference type="InterPro" id="IPR011989">
    <property type="entry name" value="ARM-like"/>
</dbReference>
<dbReference type="Gene3D" id="1.25.10.10">
    <property type="entry name" value="Leucine-rich Repeat Variant"/>
    <property type="match status" value="3"/>
</dbReference>
<reference evidence="5 6" key="1">
    <citation type="submission" date="2025-04" db="UniProtKB">
        <authorList>
            <consortium name="RefSeq"/>
        </authorList>
    </citation>
    <scope>IDENTIFICATION</scope>
</reference>
<feature type="region of interest" description="Disordered" evidence="2">
    <location>
        <begin position="141"/>
        <end position="161"/>
    </location>
</feature>